<dbReference type="AlphaFoldDB" id="G7KDS9"/>
<dbReference type="EMBL" id="CM001221">
    <property type="protein sequence ID" value="AES95846.1"/>
    <property type="molecule type" value="Genomic_DNA"/>
</dbReference>
<evidence type="ECO:0000313" key="5">
    <source>
        <dbReference type="Proteomes" id="UP000002051"/>
    </source>
</evidence>
<gene>
    <name evidence="1" type="ordered locus">MTR_5g030150</name>
    <name evidence="3" type="ORF">MtrunA17_Chr5g0411161</name>
</gene>
<accession>G7KDS9</accession>
<dbReference type="EnsemblPlants" id="AES95846">
    <property type="protein sequence ID" value="AES95846"/>
    <property type="gene ID" value="MTR_5g030150"/>
</dbReference>
<reference evidence="3" key="6">
    <citation type="journal article" date="2018" name="Nat. Plants">
        <title>Whole-genome landscape of Medicago truncatula symbiotic genes.</title>
        <authorList>
            <person name="Pecrix Y."/>
            <person name="Gamas P."/>
            <person name="Carrere S."/>
        </authorList>
    </citation>
    <scope>NUCLEOTIDE SEQUENCE</scope>
    <source>
        <tissue evidence="3">Leaves</tissue>
    </source>
</reference>
<evidence type="ECO:0000313" key="3">
    <source>
        <dbReference type="EMBL" id="RHN54833.1"/>
    </source>
</evidence>
<proteinExistence type="evidence at transcript level"/>
<dbReference type="Gramene" id="rna29924">
    <property type="protein sequence ID" value="RHN54833.1"/>
    <property type="gene ID" value="gene29924"/>
</dbReference>
<dbReference type="Proteomes" id="UP000002051">
    <property type="component" value="Chromosome 5"/>
</dbReference>
<reference evidence="1 5" key="1">
    <citation type="journal article" date="2011" name="Nature">
        <title>The Medicago genome provides insight into the evolution of rhizobial symbioses.</title>
        <authorList>
            <person name="Young N.D."/>
            <person name="Debelle F."/>
            <person name="Oldroyd G.E."/>
            <person name="Geurts R."/>
            <person name="Cannon S.B."/>
            <person name="Udvardi M.K."/>
            <person name="Benedito V.A."/>
            <person name="Mayer K.F."/>
            <person name="Gouzy J."/>
            <person name="Schoof H."/>
            <person name="Van de Peer Y."/>
            <person name="Proost S."/>
            <person name="Cook D.R."/>
            <person name="Meyers B.C."/>
            <person name="Spannagl M."/>
            <person name="Cheung F."/>
            <person name="De Mita S."/>
            <person name="Krishnakumar V."/>
            <person name="Gundlach H."/>
            <person name="Zhou S."/>
            <person name="Mudge J."/>
            <person name="Bharti A.K."/>
            <person name="Murray J.D."/>
            <person name="Naoumkina M.A."/>
            <person name="Rosen B."/>
            <person name="Silverstein K.A."/>
            <person name="Tang H."/>
            <person name="Rombauts S."/>
            <person name="Zhao P.X."/>
            <person name="Zhou P."/>
            <person name="Barbe V."/>
            <person name="Bardou P."/>
            <person name="Bechner M."/>
            <person name="Bellec A."/>
            <person name="Berger A."/>
            <person name="Berges H."/>
            <person name="Bidwell S."/>
            <person name="Bisseling T."/>
            <person name="Choisne N."/>
            <person name="Couloux A."/>
            <person name="Denny R."/>
            <person name="Deshpande S."/>
            <person name="Dai X."/>
            <person name="Doyle J.J."/>
            <person name="Dudez A.M."/>
            <person name="Farmer A.D."/>
            <person name="Fouteau S."/>
            <person name="Franken C."/>
            <person name="Gibelin C."/>
            <person name="Gish J."/>
            <person name="Goldstein S."/>
            <person name="Gonzalez A.J."/>
            <person name="Green P.J."/>
            <person name="Hallab A."/>
            <person name="Hartog M."/>
            <person name="Hua A."/>
            <person name="Humphray S.J."/>
            <person name="Jeong D.H."/>
            <person name="Jing Y."/>
            <person name="Jocker A."/>
            <person name="Kenton S.M."/>
            <person name="Kim D.J."/>
            <person name="Klee K."/>
            <person name="Lai H."/>
            <person name="Lang C."/>
            <person name="Lin S."/>
            <person name="Macmil S.L."/>
            <person name="Magdelenat G."/>
            <person name="Matthews L."/>
            <person name="McCorrison J."/>
            <person name="Monaghan E.L."/>
            <person name="Mun J.H."/>
            <person name="Najar F.Z."/>
            <person name="Nicholson C."/>
            <person name="Noirot C."/>
            <person name="O'Bleness M."/>
            <person name="Paule C.R."/>
            <person name="Poulain J."/>
            <person name="Prion F."/>
            <person name="Qin B."/>
            <person name="Qu C."/>
            <person name="Retzel E.F."/>
            <person name="Riddle C."/>
            <person name="Sallet E."/>
            <person name="Samain S."/>
            <person name="Samson N."/>
            <person name="Sanders I."/>
            <person name="Saurat O."/>
            <person name="Scarpelli C."/>
            <person name="Schiex T."/>
            <person name="Segurens B."/>
            <person name="Severin A.J."/>
            <person name="Sherrier D.J."/>
            <person name="Shi R."/>
            <person name="Sims S."/>
            <person name="Singer S.R."/>
            <person name="Sinharoy S."/>
            <person name="Sterck L."/>
            <person name="Viollet A."/>
            <person name="Wang B.B."/>
            <person name="Wang K."/>
            <person name="Wang M."/>
            <person name="Wang X."/>
            <person name="Warfsmann J."/>
            <person name="Weissenbach J."/>
            <person name="White D.D."/>
            <person name="White J.D."/>
            <person name="Wiley G.B."/>
            <person name="Wincker P."/>
            <person name="Xing Y."/>
            <person name="Yang L."/>
            <person name="Yao Z."/>
            <person name="Ying F."/>
            <person name="Zhai J."/>
            <person name="Zhou L."/>
            <person name="Zuber A."/>
            <person name="Denarie J."/>
            <person name="Dixon R.A."/>
            <person name="May G.D."/>
            <person name="Schwartz D.C."/>
            <person name="Rogers J."/>
            <person name="Quetier F."/>
            <person name="Town C.D."/>
            <person name="Roe B.A."/>
        </authorList>
    </citation>
    <scope>NUCLEOTIDE SEQUENCE [LARGE SCALE GENOMIC DNA]</scope>
    <source>
        <strain evidence="1">A17</strain>
        <strain evidence="4 5">cv. Jemalong A17</strain>
    </source>
</reference>
<reference evidence="2" key="2">
    <citation type="submission" date="2012-05" db="EMBL/GenBank/DDBJ databases">
        <authorList>
            <person name="Krishnakumar V."/>
            <person name="Cheung F."/>
            <person name="Xiao Y."/>
            <person name="Chan A."/>
            <person name="Moskal W.A."/>
            <person name="Town C.D."/>
        </authorList>
    </citation>
    <scope>NUCLEOTIDE SEQUENCE</scope>
</reference>
<sequence length="51" mass="5729">MNGFTWLWVGPCKLQVAKTLSFEGKVSGNDFELCPFSLIYCVWRFGPVNAA</sequence>
<dbReference type="Proteomes" id="UP000265566">
    <property type="component" value="Chromosome 5"/>
</dbReference>
<name>G7KDS9_MEDTR</name>
<evidence type="ECO:0000313" key="1">
    <source>
        <dbReference type="EMBL" id="AES95846.1"/>
    </source>
</evidence>
<dbReference type="PaxDb" id="3880-AES95846"/>
<reference evidence="1 5" key="3">
    <citation type="journal article" date="2014" name="BMC Genomics">
        <title>An improved genome release (version Mt4.0) for the model legume Medicago truncatula.</title>
        <authorList>
            <person name="Tang H."/>
            <person name="Krishnakumar V."/>
            <person name="Bidwell S."/>
            <person name="Rosen B."/>
            <person name="Chan A."/>
            <person name="Zhou S."/>
            <person name="Gentzbittel L."/>
            <person name="Childs K.L."/>
            <person name="Yandell M."/>
            <person name="Gundlach H."/>
            <person name="Mayer K.F."/>
            <person name="Schwartz D.C."/>
            <person name="Town C.D."/>
        </authorList>
    </citation>
    <scope>GENOME REANNOTATION</scope>
    <source>
        <strain evidence="4 5">cv. Jemalong A17</strain>
    </source>
</reference>
<evidence type="ECO:0000313" key="6">
    <source>
        <dbReference type="Proteomes" id="UP000265566"/>
    </source>
</evidence>
<evidence type="ECO:0000313" key="4">
    <source>
        <dbReference type="EnsemblPlants" id="AES95846"/>
    </source>
</evidence>
<dbReference type="EMBL" id="PSQE01000005">
    <property type="protein sequence ID" value="RHN54833.1"/>
    <property type="molecule type" value="Genomic_DNA"/>
</dbReference>
<evidence type="ECO:0000313" key="2">
    <source>
        <dbReference type="EMBL" id="AFK47327.1"/>
    </source>
</evidence>
<protein>
    <submittedName>
        <fullName evidence="1 4">Uncharacterized protein</fullName>
    </submittedName>
</protein>
<reference evidence="4" key="4">
    <citation type="submission" date="2015-04" db="UniProtKB">
        <authorList>
            <consortium name="EnsemblPlants"/>
        </authorList>
    </citation>
    <scope>IDENTIFICATION</scope>
    <source>
        <strain evidence="4">cv. Jemalong A17</strain>
    </source>
</reference>
<dbReference type="EMBL" id="BT147533">
    <property type="protein sequence ID" value="AFK47327.1"/>
    <property type="molecule type" value="mRNA"/>
</dbReference>
<dbReference type="HOGENOM" id="CLU_3109439_0_0_1"/>
<reference evidence="6" key="5">
    <citation type="journal article" date="2018" name="Nat. Plants">
        <title>Whole-genome landscape of Medicago truncatula symbiotic genes.</title>
        <authorList>
            <person name="Pecrix Y."/>
            <person name="Staton S.E."/>
            <person name="Sallet E."/>
            <person name="Lelandais-Briere C."/>
            <person name="Moreau S."/>
            <person name="Carrere S."/>
            <person name="Blein T."/>
            <person name="Jardinaud M.F."/>
            <person name="Latrasse D."/>
            <person name="Zouine M."/>
            <person name="Zahm M."/>
            <person name="Kreplak J."/>
            <person name="Mayjonade B."/>
            <person name="Satge C."/>
            <person name="Perez M."/>
            <person name="Cauet S."/>
            <person name="Marande W."/>
            <person name="Chantry-Darmon C."/>
            <person name="Lopez-Roques C."/>
            <person name="Bouchez O."/>
            <person name="Berard A."/>
            <person name="Debelle F."/>
            <person name="Munos S."/>
            <person name="Bendahmane A."/>
            <person name="Berges H."/>
            <person name="Niebel A."/>
            <person name="Buitink J."/>
            <person name="Frugier F."/>
            <person name="Benhamed M."/>
            <person name="Crespi M."/>
            <person name="Gouzy J."/>
            <person name="Gamas P."/>
        </authorList>
    </citation>
    <scope>NUCLEOTIDE SEQUENCE [LARGE SCALE GENOMIC DNA]</scope>
    <source>
        <strain evidence="6">cv. Jemalong A17</strain>
    </source>
</reference>
<keyword evidence="5" id="KW-1185">Reference proteome</keyword>
<organism evidence="1 5">
    <name type="scientific">Medicago truncatula</name>
    <name type="common">Barrel medic</name>
    <name type="synonym">Medicago tribuloides</name>
    <dbReference type="NCBI Taxonomy" id="3880"/>
    <lineage>
        <taxon>Eukaryota</taxon>
        <taxon>Viridiplantae</taxon>
        <taxon>Streptophyta</taxon>
        <taxon>Embryophyta</taxon>
        <taxon>Tracheophyta</taxon>
        <taxon>Spermatophyta</taxon>
        <taxon>Magnoliopsida</taxon>
        <taxon>eudicotyledons</taxon>
        <taxon>Gunneridae</taxon>
        <taxon>Pentapetalae</taxon>
        <taxon>rosids</taxon>
        <taxon>fabids</taxon>
        <taxon>Fabales</taxon>
        <taxon>Fabaceae</taxon>
        <taxon>Papilionoideae</taxon>
        <taxon>50 kb inversion clade</taxon>
        <taxon>NPAAA clade</taxon>
        <taxon>Hologalegina</taxon>
        <taxon>IRL clade</taxon>
        <taxon>Trifolieae</taxon>
        <taxon>Medicago</taxon>
    </lineage>
</organism>